<proteinExistence type="predicted"/>
<evidence type="ECO:0000313" key="2">
    <source>
        <dbReference type="Proteomes" id="UP000198672"/>
    </source>
</evidence>
<accession>A0A1H3DX02</accession>
<gene>
    <name evidence="1" type="ORF">SAMN05421644_11053</name>
</gene>
<sequence length="32" mass="3877">MDDEIKCTQYFLSTRQRPDRACIDIAWIEFVI</sequence>
<keyword evidence="2" id="KW-1185">Reference proteome</keyword>
<evidence type="ECO:0000313" key="1">
    <source>
        <dbReference type="EMBL" id="SDX71013.1"/>
    </source>
</evidence>
<dbReference type="Proteomes" id="UP000198672">
    <property type="component" value="Unassembled WGS sequence"/>
</dbReference>
<dbReference type="AlphaFoldDB" id="A0A1H3DX02"/>
<reference evidence="2" key="1">
    <citation type="submission" date="2016-10" db="EMBL/GenBank/DDBJ databases">
        <authorList>
            <person name="Varghese N."/>
            <person name="Submissions S."/>
        </authorList>
    </citation>
    <scope>NUCLEOTIDE SEQUENCE [LARGE SCALE GENOMIC DNA]</scope>
    <source>
        <strain evidence="2">DSM 173</strain>
    </source>
</reference>
<name>A0A1H3DX02_ALLWA</name>
<dbReference type="STRING" id="61595.SAMN05421644_11053"/>
<organism evidence="1 2">
    <name type="scientific">Allochromatium warmingii</name>
    <name type="common">Chromatium warmingii</name>
    <dbReference type="NCBI Taxonomy" id="61595"/>
    <lineage>
        <taxon>Bacteria</taxon>
        <taxon>Pseudomonadati</taxon>
        <taxon>Pseudomonadota</taxon>
        <taxon>Gammaproteobacteria</taxon>
        <taxon>Chromatiales</taxon>
        <taxon>Chromatiaceae</taxon>
        <taxon>Allochromatium</taxon>
    </lineage>
</organism>
<protein>
    <submittedName>
        <fullName evidence="1">Uncharacterized protein</fullName>
    </submittedName>
</protein>
<dbReference type="EMBL" id="FNOW01000010">
    <property type="protein sequence ID" value="SDX71013.1"/>
    <property type="molecule type" value="Genomic_DNA"/>
</dbReference>